<organism evidence="1 2">
    <name type="scientific">Thermoactinomyces daqus</name>
    <dbReference type="NCBI Taxonomy" id="1329516"/>
    <lineage>
        <taxon>Bacteria</taxon>
        <taxon>Bacillati</taxon>
        <taxon>Bacillota</taxon>
        <taxon>Bacilli</taxon>
        <taxon>Bacillales</taxon>
        <taxon>Thermoactinomycetaceae</taxon>
        <taxon>Thermoactinomyces</taxon>
    </lineage>
</organism>
<comment type="caution">
    <text evidence="1">The sequence shown here is derived from an EMBL/GenBank/DDBJ whole genome shotgun (WGS) entry which is preliminary data.</text>
</comment>
<dbReference type="Proteomes" id="UP000530514">
    <property type="component" value="Unassembled WGS sequence"/>
</dbReference>
<accession>A0A7W1XA19</accession>
<evidence type="ECO:0000313" key="1">
    <source>
        <dbReference type="EMBL" id="MBA4542875.1"/>
    </source>
</evidence>
<gene>
    <name evidence="1" type="ORF">H1164_08170</name>
</gene>
<keyword evidence="2" id="KW-1185">Reference proteome</keyword>
<dbReference type="OrthoDB" id="3035599at2"/>
<name>A0A7W1XA19_9BACL</name>
<sequence>MAKFKGWDFIELADHWGLDYEDVEDEYELIREYIYSKMTFDYSASEQRKAEMKQIADDIREYLKSLSKYETHDKPVWEGLLKVKDDFTFLRFCADLLHHMWI</sequence>
<proteinExistence type="predicted"/>
<dbReference type="RefSeq" id="WP_033101859.1">
    <property type="nucleotide sequence ID" value="NZ_JACEIP010000010.1"/>
</dbReference>
<evidence type="ECO:0000313" key="2">
    <source>
        <dbReference type="Proteomes" id="UP000530514"/>
    </source>
</evidence>
<reference evidence="1 2" key="1">
    <citation type="submission" date="2020-07" db="EMBL/GenBank/DDBJ databases">
        <authorList>
            <person name="Feng H."/>
        </authorList>
    </citation>
    <scope>NUCLEOTIDE SEQUENCE [LARGE SCALE GENOMIC DNA]</scope>
    <source>
        <strain evidence="2">s-11</strain>
    </source>
</reference>
<dbReference type="EMBL" id="JACEIP010000010">
    <property type="protein sequence ID" value="MBA4542875.1"/>
    <property type="molecule type" value="Genomic_DNA"/>
</dbReference>
<protein>
    <submittedName>
        <fullName evidence="1">Uncharacterized protein</fullName>
    </submittedName>
</protein>
<dbReference type="AlphaFoldDB" id="A0A7W1XA19"/>